<keyword evidence="1" id="KW-0472">Membrane</keyword>
<keyword evidence="1" id="KW-0812">Transmembrane</keyword>
<dbReference type="SUPFAM" id="SSF53474">
    <property type="entry name" value="alpha/beta-Hydrolases"/>
    <property type="match status" value="1"/>
</dbReference>
<dbReference type="RefSeq" id="WP_027637046.1">
    <property type="nucleotide sequence ID" value="NZ_JAIOKK010000016.1"/>
</dbReference>
<dbReference type="Proteomes" id="UP000238081">
    <property type="component" value="Unassembled WGS sequence"/>
</dbReference>
<dbReference type="InterPro" id="IPR000073">
    <property type="entry name" value="AB_hydrolase_1"/>
</dbReference>
<evidence type="ECO:0000256" key="1">
    <source>
        <dbReference type="SAM" id="Phobius"/>
    </source>
</evidence>
<feature type="domain" description="AB hydrolase-1" evidence="2">
    <location>
        <begin position="85"/>
        <end position="224"/>
    </location>
</feature>
<keyword evidence="3" id="KW-0378">Hydrolase</keyword>
<dbReference type="AlphaFoldDB" id="A0A2S7F5K7"/>
<evidence type="ECO:0000259" key="2">
    <source>
        <dbReference type="Pfam" id="PF00561"/>
    </source>
</evidence>
<name>A0A2S7F5K7_CLOBU</name>
<keyword evidence="1" id="KW-1133">Transmembrane helix</keyword>
<accession>A0A2S7F5K7</accession>
<dbReference type="InterPro" id="IPR029058">
    <property type="entry name" value="AB_hydrolase_fold"/>
</dbReference>
<evidence type="ECO:0000313" key="3">
    <source>
        <dbReference type="EMBL" id="PPV12162.1"/>
    </source>
</evidence>
<reference evidence="3 4" key="1">
    <citation type="submission" date="2016-01" db="EMBL/GenBank/DDBJ databases">
        <title>Characterization of the Clostridium difficile lineages that are prevalent in Hong Kong and China.</title>
        <authorList>
            <person name="Kwok J.S.-L."/>
            <person name="Lam W.-Y."/>
            <person name="Ip M."/>
            <person name="Chan T.-F."/>
            <person name="Hawkey P.M."/>
            <person name="Tsui S.K.-W."/>
        </authorList>
    </citation>
    <scope>NUCLEOTIDE SEQUENCE [LARGE SCALE GENOMIC DNA]</scope>
    <source>
        <strain evidence="3 4">300064</strain>
    </source>
</reference>
<sequence>MKLLSHSNGLYKLDKEKVSKIKILKRCAIFLVGLLAIGFLIQSIGNLIDNSKLKSRFKYVRLDGKKIEYKLKGSGEYTIIFDGSIGTNLYEWDKVNKILEEEDKVSTFVYNRRGYGFNDGGTRLSPEEQAKQLKLLLRKAGAAEPYILVGEEYGSLISTNFAHLYPESVAGVVLVNPINESDLSQKETNKQILIPYLRSQIEYAGSNVSLTSLLDKMNLTLDNSTFINSLSGSELEEFNSFKNRKNYREAVKNEIENLYKNTSNSQIDGLLSKKPLYIISNNESEPLMKLGNSEISTLYVETVEEEPFAVVDPDSVVNGINTVIKQAKKLAKSS</sequence>
<dbReference type="GO" id="GO:0016787">
    <property type="term" value="F:hydrolase activity"/>
    <property type="evidence" value="ECO:0007669"/>
    <property type="project" value="UniProtKB-KW"/>
</dbReference>
<protein>
    <submittedName>
        <fullName evidence="3">Alpha/beta hydrolase</fullName>
    </submittedName>
</protein>
<evidence type="ECO:0000313" key="4">
    <source>
        <dbReference type="Proteomes" id="UP000238081"/>
    </source>
</evidence>
<dbReference type="Pfam" id="PF00561">
    <property type="entry name" value="Abhydrolase_1"/>
    <property type="match status" value="1"/>
</dbReference>
<dbReference type="Gene3D" id="3.40.50.1820">
    <property type="entry name" value="alpha/beta hydrolase"/>
    <property type="match status" value="1"/>
</dbReference>
<comment type="caution">
    <text evidence="3">The sequence shown here is derived from an EMBL/GenBank/DDBJ whole genome shotgun (WGS) entry which is preliminary data.</text>
</comment>
<feature type="transmembrane region" description="Helical" evidence="1">
    <location>
        <begin position="27"/>
        <end position="48"/>
    </location>
</feature>
<dbReference type="EMBL" id="LRDH01000157">
    <property type="protein sequence ID" value="PPV12162.1"/>
    <property type="molecule type" value="Genomic_DNA"/>
</dbReference>
<organism evidence="3 4">
    <name type="scientific">Clostridium butyricum</name>
    <dbReference type="NCBI Taxonomy" id="1492"/>
    <lineage>
        <taxon>Bacteria</taxon>
        <taxon>Bacillati</taxon>
        <taxon>Bacillota</taxon>
        <taxon>Clostridia</taxon>
        <taxon>Eubacteriales</taxon>
        <taxon>Clostridiaceae</taxon>
        <taxon>Clostridium</taxon>
    </lineage>
</organism>
<gene>
    <name evidence="3" type="ORF">AWN73_19600</name>
</gene>
<proteinExistence type="predicted"/>